<comment type="caution">
    <text evidence="1">The sequence shown here is derived from an EMBL/GenBank/DDBJ whole genome shotgun (WGS) entry which is preliminary data.</text>
</comment>
<proteinExistence type="predicted"/>
<dbReference type="Gene3D" id="1.10.357.10">
    <property type="entry name" value="Tetracycline Repressor, domain 2"/>
    <property type="match status" value="1"/>
</dbReference>
<keyword evidence="2" id="KW-1185">Reference proteome</keyword>
<name>A0ABV9B2X7_9ACTN</name>
<evidence type="ECO:0000313" key="1">
    <source>
        <dbReference type="EMBL" id="MFC4505370.1"/>
    </source>
</evidence>
<accession>A0ABV9B2X7</accession>
<sequence length="200" mass="22175">MGRRPQPHIKERLLDACADHALAHGLPDRLEPLATATGTSARMLIYHFGTRDALLRAVLGRARQRQLDTFGDLLRARPDEPYTATLDRAWTSITGPDGLPYLRMFGQLRESAEQQLWPDFRRTATTDWLGPLEDGLRSIGRPDLATLVLAVIRGLLMDLDATGDTTRTDQAFRDFLGTVEHLSSGYRRACAGQDAPAEAP</sequence>
<evidence type="ECO:0000313" key="2">
    <source>
        <dbReference type="Proteomes" id="UP001595839"/>
    </source>
</evidence>
<dbReference type="Proteomes" id="UP001595839">
    <property type="component" value="Unassembled WGS sequence"/>
</dbReference>
<dbReference type="EMBL" id="JBHSFK010000033">
    <property type="protein sequence ID" value="MFC4505370.1"/>
    <property type="molecule type" value="Genomic_DNA"/>
</dbReference>
<gene>
    <name evidence="1" type="ORF">ACFPIH_38900</name>
</gene>
<protein>
    <submittedName>
        <fullName evidence="1">TetR/AcrR family transcriptional regulator</fullName>
    </submittedName>
</protein>
<reference evidence="2" key="1">
    <citation type="journal article" date="2019" name="Int. J. Syst. Evol. Microbiol.">
        <title>The Global Catalogue of Microorganisms (GCM) 10K type strain sequencing project: providing services to taxonomists for standard genome sequencing and annotation.</title>
        <authorList>
            <consortium name="The Broad Institute Genomics Platform"/>
            <consortium name="The Broad Institute Genome Sequencing Center for Infectious Disease"/>
            <person name="Wu L."/>
            <person name="Ma J."/>
        </authorList>
    </citation>
    <scope>NUCLEOTIDE SEQUENCE [LARGE SCALE GENOMIC DNA]</scope>
    <source>
        <strain evidence="2">CGMCC 4.7177</strain>
    </source>
</reference>
<dbReference type="InterPro" id="IPR009057">
    <property type="entry name" value="Homeodomain-like_sf"/>
</dbReference>
<dbReference type="SUPFAM" id="SSF46689">
    <property type="entry name" value="Homeodomain-like"/>
    <property type="match status" value="1"/>
</dbReference>
<organism evidence="1 2">
    <name type="scientific">Streptomyces vulcanius</name>
    <dbReference type="NCBI Taxonomy" id="1441876"/>
    <lineage>
        <taxon>Bacteria</taxon>
        <taxon>Bacillati</taxon>
        <taxon>Actinomycetota</taxon>
        <taxon>Actinomycetes</taxon>
        <taxon>Kitasatosporales</taxon>
        <taxon>Streptomycetaceae</taxon>
        <taxon>Streptomyces</taxon>
    </lineage>
</organism>
<dbReference type="RefSeq" id="WP_381182733.1">
    <property type="nucleotide sequence ID" value="NZ_JBHSFK010000033.1"/>
</dbReference>